<gene>
    <name evidence="1" type="ORF">S03H2_32096</name>
</gene>
<evidence type="ECO:0000313" key="1">
    <source>
        <dbReference type="EMBL" id="GAH53354.1"/>
    </source>
</evidence>
<reference evidence="1" key="1">
    <citation type="journal article" date="2014" name="Front. Microbiol.">
        <title>High frequency of phylogenetically diverse reductive dehalogenase-homologous genes in deep subseafloor sedimentary metagenomes.</title>
        <authorList>
            <person name="Kawai M."/>
            <person name="Futagami T."/>
            <person name="Toyoda A."/>
            <person name="Takaki Y."/>
            <person name="Nishi S."/>
            <person name="Hori S."/>
            <person name="Arai W."/>
            <person name="Tsubouchi T."/>
            <person name="Morono Y."/>
            <person name="Uchiyama I."/>
            <person name="Ito T."/>
            <person name="Fujiyama A."/>
            <person name="Inagaki F."/>
            <person name="Takami H."/>
        </authorList>
    </citation>
    <scope>NUCLEOTIDE SEQUENCE</scope>
    <source>
        <strain evidence="1">Expedition CK06-06</strain>
    </source>
</reference>
<name>X1HHP2_9ZZZZ</name>
<organism evidence="1">
    <name type="scientific">marine sediment metagenome</name>
    <dbReference type="NCBI Taxonomy" id="412755"/>
    <lineage>
        <taxon>unclassified sequences</taxon>
        <taxon>metagenomes</taxon>
        <taxon>ecological metagenomes</taxon>
    </lineage>
</organism>
<protein>
    <submittedName>
        <fullName evidence="1">Uncharacterized protein</fullName>
    </submittedName>
</protein>
<comment type="caution">
    <text evidence="1">The sequence shown here is derived from an EMBL/GenBank/DDBJ whole genome shotgun (WGS) entry which is preliminary data.</text>
</comment>
<dbReference type="AlphaFoldDB" id="X1HHP2"/>
<proteinExistence type="predicted"/>
<accession>X1HHP2</accession>
<sequence>MEPHIIKLDIELHRIKVEETDNNFVEYFGYKQNGIINQISN</sequence>
<dbReference type="EMBL" id="BARU01019492">
    <property type="protein sequence ID" value="GAH53354.1"/>
    <property type="molecule type" value="Genomic_DNA"/>
</dbReference>